<organism evidence="3 4">
    <name type="scientific">Polysphondylium violaceum</name>
    <dbReference type="NCBI Taxonomy" id="133409"/>
    <lineage>
        <taxon>Eukaryota</taxon>
        <taxon>Amoebozoa</taxon>
        <taxon>Evosea</taxon>
        <taxon>Eumycetozoa</taxon>
        <taxon>Dictyostelia</taxon>
        <taxon>Dictyosteliales</taxon>
        <taxon>Dictyosteliaceae</taxon>
        <taxon>Polysphondylium</taxon>
    </lineage>
</organism>
<dbReference type="EMBL" id="AJWJ01000757">
    <property type="protein sequence ID" value="KAF2069065.1"/>
    <property type="molecule type" value="Genomic_DNA"/>
</dbReference>
<dbReference type="InterPro" id="IPR045068">
    <property type="entry name" value="BACURD1-3"/>
</dbReference>
<reference evidence="3" key="1">
    <citation type="submission" date="2020-01" db="EMBL/GenBank/DDBJ databases">
        <title>Development of genomics and gene disruption for Polysphondylium violaceum indicates a role for the polyketide synthase stlB in stalk morphogenesis.</title>
        <authorList>
            <person name="Narita B."/>
            <person name="Kawabe Y."/>
            <person name="Kin K."/>
            <person name="Saito T."/>
            <person name="Gibbs R."/>
            <person name="Kuspa A."/>
            <person name="Muzny D."/>
            <person name="Queller D."/>
            <person name="Richards S."/>
            <person name="Strassman J."/>
            <person name="Sucgang R."/>
            <person name="Worley K."/>
            <person name="Schaap P."/>
        </authorList>
    </citation>
    <scope>NUCLEOTIDE SEQUENCE</scope>
    <source>
        <strain evidence="3">QSvi11</strain>
    </source>
</reference>
<dbReference type="PANTHER" id="PTHR11145">
    <property type="entry name" value="BTB/POZ DOMAIN-CONTAINING ADAPTER FOR CUL3-MEDIATED RHOA DEGRADATION PROTEIN FAMILY MEMBER"/>
    <property type="match status" value="1"/>
</dbReference>
<dbReference type="SMART" id="SM00584">
    <property type="entry name" value="TLDc"/>
    <property type="match status" value="1"/>
</dbReference>
<evidence type="ECO:0008006" key="5">
    <source>
        <dbReference type="Google" id="ProtNLM"/>
    </source>
</evidence>
<keyword evidence="4" id="KW-1185">Reference proteome</keyword>
<dbReference type="Pfam" id="PF07534">
    <property type="entry name" value="TLD"/>
    <property type="match status" value="1"/>
</dbReference>
<dbReference type="InterPro" id="IPR006571">
    <property type="entry name" value="TLDc_dom"/>
</dbReference>
<feature type="domain" description="BTB" evidence="1">
    <location>
        <begin position="71"/>
        <end position="134"/>
    </location>
</feature>
<comment type="caution">
    <text evidence="3">The sequence shown here is derived from an EMBL/GenBank/DDBJ whole genome shotgun (WGS) entry which is preliminary data.</text>
</comment>
<dbReference type="InterPro" id="IPR000210">
    <property type="entry name" value="BTB/POZ_dom"/>
</dbReference>
<name>A0A8J4PLH1_9MYCE</name>
<evidence type="ECO:0000259" key="1">
    <source>
        <dbReference type="PROSITE" id="PS50097"/>
    </source>
</evidence>
<evidence type="ECO:0000259" key="2">
    <source>
        <dbReference type="PROSITE" id="PS51886"/>
    </source>
</evidence>
<dbReference type="AlphaFoldDB" id="A0A8J4PLH1"/>
<dbReference type="InterPro" id="IPR011333">
    <property type="entry name" value="SKP1/BTB/POZ_sf"/>
</dbReference>
<evidence type="ECO:0000313" key="3">
    <source>
        <dbReference type="EMBL" id="KAF2069065.1"/>
    </source>
</evidence>
<proteinExistence type="predicted"/>
<dbReference type="PANTHER" id="PTHR11145:SF8">
    <property type="entry name" value="RE57120P"/>
    <property type="match status" value="1"/>
</dbReference>
<dbReference type="Proteomes" id="UP000695562">
    <property type="component" value="Unassembled WGS sequence"/>
</dbReference>
<dbReference type="GO" id="GO:0051260">
    <property type="term" value="P:protein homooligomerization"/>
    <property type="evidence" value="ECO:0007669"/>
    <property type="project" value="InterPro"/>
</dbReference>
<sequence length="306" mass="36161">MQEVPQENRIDEIGDDQDNETYNSILDSFNDAQIQFKNDFKLKKEFIKTLTEKKSKLLEIKKVMDNSIFPEHVLLNVGGMEYRVKKDLLTIPGSYFDLMFSGEVDIKPLPNNPHLYFIDRDGIEFRNVLEYLKNRSQDPFIDLNLMRELKFYNVEGFSLSTIMKDKKLDVIASWISKEKVSFKLIFKASENEFKASEFHRKCDYQGPTLILVRTKYEVFGIYVNDFWYRMGTDFGGSESFFIDRKMVKHQKILDVAEIEDKNSCSFLKLGFQISDRCNENWSSFYTKDGFKDTFRPIEYEVFTVKK</sequence>
<dbReference type="Gene3D" id="3.30.710.10">
    <property type="entry name" value="Potassium Channel Kv1.1, Chain A"/>
    <property type="match status" value="1"/>
</dbReference>
<dbReference type="OrthoDB" id="2414723at2759"/>
<protein>
    <recommendedName>
        <fullName evidence="5">BTB domain-containing protein</fullName>
    </recommendedName>
</protein>
<dbReference type="Pfam" id="PF02214">
    <property type="entry name" value="BTB_2"/>
    <property type="match status" value="1"/>
</dbReference>
<feature type="domain" description="TLDc" evidence="2">
    <location>
        <begin position="157"/>
        <end position="305"/>
    </location>
</feature>
<gene>
    <name evidence="3" type="ORF">CYY_009612</name>
</gene>
<dbReference type="PROSITE" id="PS51886">
    <property type="entry name" value="TLDC"/>
    <property type="match status" value="1"/>
</dbReference>
<accession>A0A8J4PLH1</accession>
<dbReference type="SUPFAM" id="SSF54695">
    <property type="entry name" value="POZ domain"/>
    <property type="match status" value="1"/>
</dbReference>
<evidence type="ECO:0000313" key="4">
    <source>
        <dbReference type="Proteomes" id="UP000695562"/>
    </source>
</evidence>
<dbReference type="InterPro" id="IPR003131">
    <property type="entry name" value="T1-type_BTB"/>
</dbReference>
<dbReference type="PROSITE" id="PS50097">
    <property type="entry name" value="BTB"/>
    <property type="match status" value="1"/>
</dbReference>
<dbReference type="SMART" id="SM00225">
    <property type="entry name" value="BTB"/>
    <property type="match status" value="1"/>
</dbReference>